<evidence type="ECO:0000256" key="6">
    <source>
        <dbReference type="SAM" id="Phobius"/>
    </source>
</evidence>
<feature type="transmembrane region" description="Helical" evidence="6">
    <location>
        <begin position="7"/>
        <end position="27"/>
    </location>
</feature>
<proteinExistence type="inferred from homology"/>
<feature type="transmembrane region" description="Helical" evidence="6">
    <location>
        <begin position="233"/>
        <end position="255"/>
    </location>
</feature>
<dbReference type="Proteomes" id="UP000231333">
    <property type="component" value="Unassembled WGS sequence"/>
</dbReference>
<evidence type="ECO:0000256" key="1">
    <source>
        <dbReference type="ARBA" id="ARBA00004141"/>
    </source>
</evidence>
<feature type="transmembrane region" description="Helical" evidence="6">
    <location>
        <begin position="206"/>
        <end position="227"/>
    </location>
</feature>
<feature type="transmembrane region" description="Helical" evidence="6">
    <location>
        <begin position="262"/>
        <end position="284"/>
    </location>
</feature>
<evidence type="ECO:0000313" key="8">
    <source>
        <dbReference type="Proteomes" id="UP000231333"/>
    </source>
</evidence>
<feature type="transmembrane region" description="Helical" evidence="6">
    <location>
        <begin position="304"/>
        <end position="334"/>
    </location>
</feature>
<reference evidence="7 8" key="1">
    <citation type="submission" date="2017-09" db="EMBL/GenBank/DDBJ databases">
        <title>Depth-based differentiation of microbial function through sediment-hosted aquifers and enrichment of novel symbionts in the deep terrestrial subsurface.</title>
        <authorList>
            <person name="Probst A.J."/>
            <person name="Ladd B."/>
            <person name="Jarett J.K."/>
            <person name="Geller-Mcgrath D.E."/>
            <person name="Sieber C.M."/>
            <person name="Emerson J.B."/>
            <person name="Anantharaman K."/>
            <person name="Thomas B.C."/>
            <person name="Malmstrom R."/>
            <person name="Stieglmeier M."/>
            <person name="Klingl A."/>
            <person name="Woyke T."/>
            <person name="Ryan C.M."/>
            <person name="Banfield J.F."/>
        </authorList>
    </citation>
    <scope>NUCLEOTIDE SEQUENCE [LARGE SCALE GENOMIC DNA]</scope>
    <source>
        <strain evidence="7">CG10_big_fil_rev_8_21_14_0_10_42_12</strain>
    </source>
</reference>
<evidence type="ECO:0000256" key="3">
    <source>
        <dbReference type="ARBA" id="ARBA00022692"/>
    </source>
</evidence>
<comment type="caution">
    <text evidence="7">The sequence shown here is derived from an EMBL/GenBank/DDBJ whole genome shotgun (WGS) entry which is preliminary data.</text>
</comment>
<accession>A0A2H0QX55</accession>
<feature type="transmembrane region" description="Helical" evidence="6">
    <location>
        <begin position="63"/>
        <end position="85"/>
    </location>
</feature>
<evidence type="ECO:0000256" key="4">
    <source>
        <dbReference type="ARBA" id="ARBA00022989"/>
    </source>
</evidence>
<comment type="similarity">
    <text evidence="2">Belongs to the autoinducer-2 exporter (AI-2E) (TC 2.A.86) family.</text>
</comment>
<protein>
    <recommendedName>
        <fullName evidence="9">AI-2E family transporter</fullName>
    </recommendedName>
</protein>
<feature type="transmembrane region" description="Helical" evidence="6">
    <location>
        <begin position="148"/>
        <end position="170"/>
    </location>
</feature>
<dbReference type="Pfam" id="PF01594">
    <property type="entry name" value="AI-2E_transport"/>
    <property type="match status" value="1"/>
</dbReference>
<evidence type="ECO:0000256" key="2">
    <source>
        <dbReference type="ARBA" id="ARBA00009773"/>
    </source>
</evidence>
<dbReference type="AlphaFoldDB" id="A0A2H0QX55"/>
<keyword evidence="3 6" id="KW-0812">Transmembrane</keyword>
<dbReference type="PANTHER" id="PTHR21716:SF4">
    <property type="entry name" value="TRANSMEMBRANE PROTEIN 245"/>
    <property type="match status" value="1"/>
</dbReference>
<name>A0A2H0QX55_9BACT</name>
<evidence type="ECO:0000256" key="5">
    <source>
        <dbReference type="ARBA" id="ARBA00023136"/>
    </source>
</evidence>
<dbReference type="PANTHER" id="PTHR21716">
    <property type="entry name" value="TRANSMEMBRANE PROTEIN"/>
    <property type="match status" value="1"/>
</dbReference>
<keyword evidence="4 6" id="KW-1133">Transmembrane helix</keyword>
<feature type="transmembrane region" description="Helical" evidence="6">
    <location>
        <begin position="33"/>
        <end position="51"/>
    </location>
</feature>
<comment type="subcellular location">
    <subcellularLocation>
        <location evidence="1">Membrane</location>
        <topology evidence="1">Multi-pass membrane protein</topology>
    </subcellularLocation>
</comment>
<dbReference type="EMBL" id="PCXL01000011">
    <property type="protein sequence ID" value="PIR38195.1"/>
    <property type="molecule type" value="Genomic_DNA"/>
</dbReference>
<dbReference type="GO" id="GO:0016020">
    <property type="term" value="C:membrane"/>
    <property type="evidence" value="ECO:0007669"/>
    <property type="project" value="UniProtKB-SubCell"/>
</dbReference>
<evidence type="ECO:0008006" key="9">
    <source>
        <dbReference type="Google" id="ProtNLM"/>
    </source>
</evidence>
<sequence length="356" mass="38864">MTSEKHLRLFWVILILLIGIILAFFVFKPFLAEIFLAIVLAIVAHPLYTYVRKVIPSAGLASFATTILVLLVIIIPVSLLGVALVKETVSFATNITNSGESLAGLVQNIDNFFARVIPYYKIDTLSIESASTYIEDGVLWFVQNLQGIFSNIFEWLVSTAIMLVALYYLFKDGSKLYEGVLYISPLDDAVDKKIGHEIATIMRAVILGRIFVGVIQGLAAYVGFLFFGIENPLLLTALVIIVAILPLIGTLFVLAPVALYQFAIGATLPAVGILLWGIFIVGLVDNVVGPIFIHGKTRLHPFAILVSILGGIHMFGLVGFVAGPVLLGVVYALFKMLPLVYGEIKPKKRVRSKKTA</sequence>
<evidence type="ECO:0000313" key="7">
    <source>
        <dbReference type="EMBL" id="PIR38195.1"/>
    </source>
</evidence>
<gene>
    <name evidence="7" type="ORF">COV34_01075</name>
</gene>
<organism evidence="7 8">
    <name type="scientific">Candidatus Zambryskibacteria bacterium CG10_big_fil_rev_8_21_14_0_10_42_12</name>
    <dbReference type="NCBI Taxonomy" id="1975115"/>
    <lineage>
        <taxon>Bacteria</taxon>
        <taxon>Candidatus Zambryskiibacteriota</taxon>
    </lineage>
</organism>
<keyword evidence="5 6" id="KW-0472">Membrane</keyword>
<dbReference type="InterPro" id="IPR002549">
    <property type="entry name" value="AI-2E-like"/>
</dbReference>